<organism evidence="11 12">
    <name type="scientific">Helicobacter cappadocius</name>
    <dbReference type="NCBI Taxonomy" id="3063998"/>
    <lineage>
        <taxon>Bacteria</taxon>
        <taxon>Pseudomonadati</taxon>
        <taxon>Campylobacterota</taxon>
        <taxon>Epsilonproteobacteria</taxon>
        <taxon>Campylobacterales</taxon>
        <taxon>Helicobacteraceae</taxon>
        <taxon>Helicobacter</taxon>
    </lineage>
</organism>
<keyword evidence="7" id="KW-0732">Signal</keyword>
<keyword evidence="5" id="KW-0862">Zinc</keyword>
<dbReference type="Gene3D" id="2.70.70.10">
    <property type="entry name" value="Glucose Permease (Domain IIA)"/>
    <property type="match status" value="1"/>
</dbReference>
<dbReference type="InterPro" id="IPR011055">
    <property type="entry name" value="Dup_hybrid_motif"/>
</dbReference>
<dbReference type="InterPro" id="IPR020834">
    <property type="entry name" value="LipOase_CS"/>
</dbReference>
<feature type="chain" id="PRO_5041692135" evidence="7">
    <location>
        <begin position="18"/>
        <end position="384"/>
    </location>
</feature>
<dbReference type="CDD" id="cd12797">
    <property type="entry name" value="M23_peptidase"/>
    <property type="match status" value="1"/>
</dbReference>
<feature type="domain" description="Csd3 N-terminal" evidence="9">
    <location>
        <begin position="22"/>
        <end position="104"/>
    </location>
</feature>
<sequence length="384" mass="43165">MKKILLIFLLLSSVSFGAIGEKLAWDKGTTLLAFFEQNSLPLKLYYNLSSQDKELTAEIYAGVSYYVLKDDNGDLLQALIPISEDVQIHIYKDDEDYKLDFIPIVYTSVQKILTISVQKSPYQDIIDATSDVSLANEFINAYKKSINFKKFVIKDDKLAIIYTRKYRLGKPFGSPDIKASVIETNKKSNYIFAYKGRYYDKKGKEVAGFLLEVPVNYTRISSKFSYGRLHPILKIIRPHYGVDYAARIGTPIRAAADGKIIYVGVKGGYGKTIEINNGNGIKTLYAHMSSFAKGIHNGMYVKKGQIIGKVGTTGVSTGPHLHFGVYKNNRPINPLGSIRTAKSELKGKDKQEFNKIAQTYMKELDDALEKSSFEDQKSFISIKD</sequence>
<evidence type="ECO:0000259" key="8">
    <source>
        <dbReference type="Pfam" id="PF01551"/>
    </source>
</evidence>
<dbReference type="PANTHER" id="PTHR21666:SF288">
    <property type="entry name" value="CELL DIVISION PROTEIN YTFB"/>
    <property type="match status" value="1"/>
</dbReference>
<keyword evidence="2" id="KW-0645">Protease</keyword>
<dbReference type="Gene3D" id="3.10.450.350">
    <property type="match status" value="1"/>
</dbReference>
<dbReference type="Pfam" id="PF01551">
    <property type="entry name" value="Peptidase_M23"/>
    <property type="match status" value="1"/>
</dbReference>
<dbReference type="GO" id="GO:0006508">
    <property type="term" value="P:proteolysis"/>
    <property type="evidence" value="ECO:0007669"/>
    <property type="project" value="UniProtKB-KW"/>
</dbReference>
<dbReference type="Proteomes" id="UP001177258">
    <property type="component" value="Unassembled WGS sequence"/>
</dbReference>
<dbReference type="GO" id="GO:0046872">
    <property type="term" value="F:metal ion binding"/>
    <property type="evidence" value="ECO:0007669"/>
    <property type="project" value="UniProtKB-KW"/>
</dbReference>
<keyword evidence="13" id="KW-1185">Reference proteome</keyword>
<evidence type="ECO:0000256" key="4">
    <source>
        <dbReference type="ARBA" id="ARBA00022801"/>
    </source>
</evidence>
<dbReference type="PANTHER" id="PTHR21666">
    <property type="entry name" value="PEPTIDASE-RELATED"/>
    <property type="match status" value="1"/>
</dbReference>
<evidence type="ECO:0000256" key="7">
    <source>
        <dbReference type="SAM" id="SignalP"/>
    </source>
</evidence>
<proteinExistence type="predicted"/>
<evidence type="ECO:0000259" key="9">
    <source>
        <dbReference type="Pfam" id="PF18059"/>
    </source>
</evidence>
<reference evidence="11 13" key="1">
    <citation type="submission" date="2023-07" db="EMBL/GenBank/DDBJ databases">
        <title>Unpublished Manusciprt.</title>
        <authorList>
            <person name="Aydin F."/>
            <person name="Tarhane S."/>
            <person name="Saticioglu I.B."/>
            <person name="Karakaya E."/>
            <person name="Abay S."/>
            <person name="Guran O."/>
            <person name="Bozkurt E."/>
            <person name="Uzum N."/>
            <person name="Olgun K."/>
            <person name="Jablonski D."/>
        </authorList>
    </citation>
    <scope>NUCLEOTIDE SEQUENCE</scope>
    <source>
        <strain evidence="13">faydin-H75</strain>
        <strain evidence="11">Faydin-H76</strain>
    </source>
</reference>
<evidence type="ECO:0000256" key="1">
    <source>
        <dbReference type="ARBA" id="ARBA00001947"/>
    </source>
</evidence>
<keyword evidence="4" id="KW-0378">Hydrolase</keyword>
<reference evidence="10" key="2">
    <citation type="submission" date="2023-07" db="EMBL/GenBank/DDBJ databases">
        <authorList>
            <person name="Aydin F."/>
            <person name="Tarhane S."/>
            <person name="Saticioglu I.B."/>
            <person name="Karakaya E."/>
            <person name="Abay S."/>
            <person name="Guran O."/>
            <person name="Bozkurt E."/>
            <person name="Uzum N."/>
            <person name="Olgun K."/>
            <person name="Jablonski D."/>
        </authorList>
    </citation>
    <scope>NUCLEOTIDE SEQUENCE</scope>
    <source>
        <strain evidence="10">Faydin-H75</strain>
    </source>
</reference>
<evidence type="ECO:0000256" key="2">
    <source>
        <dbReference type="ARBA" id="ARBA00022670"/>
    </source>
</evidence>
<dbReference type="SUPFAM" id="SSF51261">
    <property type="entry name" value="Duplicated hybrid motif"/>
    <property type="match status" value="1"/>
</dbReference>
<gene>
    <name evidence="10" type="ORF">Q5I04_03205</name>
    <name evidence="11" type="ORF">Q5I06_04795</name>
</gene>
<evidence type="ECO:0000313" key="13">
    <source>
        <dbReference type="Proteomes" id="UP001240777"/>
    </source>
</evidence>
<evidence type="ECO:0000256" key="5">
    <source>
        <dbReference type="ARBA" id="ARBA00022833"/>
    </source>
</evidence>
<dbReference type="EMBL" id="JAUYZK010000005">
    <property type="protein sequence ID" value="MDP2539089.1"/>
    <property type="molecule type" value="Genomic_DNA"/>
</dbReference>
<dbReference type="Proteomes" id="UP001240777">
    <property type="component" value="Unassembled WGS sequence"/>
</dbReference>
<dbReference type="GO" id="GO:0004222">
    <property type="term" value="F:metalloendopeptidase activity"/>
    <property type="evidence" value="ECO:0007669"/>
    <property type="project" value="TreeGrafter"/>
</dbReference>
<evidence type="ECO:0000313" key="10">
    <source>
        <dbReference type="EMBL" id="MDO7252921.1"/>
    </source>
</evidence>
<dbReference type="Pfam" id="PF18059">
    <property type="entry name" value="Csd3_N"/>
    <property type="match status" value="1"/>
</dbReference>
<dbReference type="InterPro" id="IPR050570">
    <property type="entry name" value="Cell_wall_metabolism_enzyme"/>
</dbReference>
<dbReference type="EMBL" id="JAUPEV010000004">
    <property type="protein sequence ID" value="MDO7252921.1"/>
    <property type="molecule type" value="Genomic_DNA"/>
</dbReference>
<name>A0AA90SSM5_9HELI</name>
<evidence type="ECO:0000256" key="6">
    <source>
        <dbReference type="ARBA" id="ARBA00023049"/>
    </source>
</evidence>
<dbReference type="InterPro" id="IPR040653">
    <property type="entry name" value="Csd3_N"/>
</dbReference>
<comment type="caution">
    <text evidence="11">The sequence shown here is derived from an EMBL/GenBank/DDBJ whole genome shotgun (WGS) entry which is preliminary data.</text>
</comment>
<evidence type="ECO:0000256" key="3">
    <source>
        <dbReference type="ARBA" id="ARBA00022723"/>
    </source>
</evidence>
<evidence type="ECO:0000313" key="11">
    <source>
        <dbReference type="EMBL" id="MDP2539089.1"/>
    </source>
</evidence>
<keyword evidence="6" id="KW-0482">Metalloprotease</keyword>
<evidence type="ECO:0000313" key="12">
    <source>
        <dbReference type="Proteomes" id="UP001177258"/>
    </source>
</evidence>
<feature type="signal peptide" evidence="7">
    <location>
        <begin position="1"/>
        <end position="17"/>
    </location>
</feature>
<accession>A0AA90SSM5</accession>
<reference evidence="10 12" key="3">
    <citation type="journal article" date="2024" name="Syst. Appl. Microbiol.">
        <title>Helicobacter cappadocius sp. nov., from lizards: The first psychrotrophic Helicobacter species.</title>
        <authorList>
            <person name="Aydin F."/>
            <person name="Tarhane S."/>
            <person name="Karakaya E."/>
            <person name="Abay S."/>
            <person name="Kayman T."/>
            <person name="Guran O."/>
            <person name="Bozkurt E."/>
            <person name="Uzum N."/>
            <person name="Avci A."/>
            <person name="Olgun K."/>
            <person name="Jablonski D."/>
            <person name="Guran C."/>
            <person name="Burcin Saticioglu I."/>
        </authorList>
    </citation>
    <scope>NUCLEOTIDE SEQUENCE [LARGE SCALE GENOMIC DNA]</scope>
    <source>
        <strain evidence="10">Faydin-H75</strain>
        <strain evidence="12">faydin-H76</strain>
    </source>
</reference>
<comment type="cofactor">
    <cofactor evidence="1">
        <name>Zn(2+)</name>
        <dbReference type="ChEBI" id="CHEBI:29105"/>
    </cofactor>
</comment>
<keyword evidence="3" id="KW-0479">Metal-binding</keyword>
<dbReference type="PROSITE" id="PS00081">
    <property type="entry name" value="LIPOXYGENASE_2"/>
    <property type="match status" value="1"/>
</dbReference>
<feature type="domain" description="M23ase beta-sheet core" evidence="8">
    <location>
        <begin position="238"/>
        <end position="334"/>
    </location>
</feature>
<protein>
    <submittedName>
        <fullName evidence="11">Peptidoglycan DD-metalloendopeptidase family protein</fullName>
    </submittedName>
</protein>
<dbReference type="GO" id="GO:0016702">
    <property type="term" value="F:oxidoreductase activity, acting on single donors with incorporation of molecular oxygen, incorporation of two atoms of oxygen"/>
    <property type="evidence" value="ECO:0007669"/>
    <property type="project" value="InterPro"/>
</dbReference>
<dbReference type="InterPro" id="IPR016047">
    <property type="entry name" value="M23ase_b-sheet_dom"/>
</dbReference>
<dbReference type="AlphaFoldDB" id="A0AA90SSM5"/>